<name>A0A645FZF2_9ZZZZ</name>
<proteinExistence type="predicted"/>
<dbReference type="PROSITE" id="PS01047">
    <property type="entry name" value="HMA_1"/>
    <property type="match status" value="1"/>
</dbReference>
<dbReference type="Pfam" id="PF00403">
    <property type="entry name" value="HMA"/>
    <property type="match status" value="1"/>
</dbReference>
<evidence type="ECO:0000259" key="3">
    <source>
        <dbReference type="PROSITE" id="PS50846"/>
    </source>
</evidence>
<organism evidence="4">
    <name type="scientific">bioreactor metagenome</name>
    <dbReference type="NCBI Taxonomy" id="1076179"/>
    <lineage>
        <taxon>unclassified sequences</taxon>
        <taxon>metagenomes</taxon>
        <taxon>ecological metagenomes</taxon>
    </lineage>
</organism>
<keyword evidence="1" id="KW-0479">Metal-binding</keyword>
<sequence>MKKMLIIEGMSCNHCKNAVEKAVKSLPGINFAEVDLAAKKLTVDFDDTKTDIDQVRAVVEDAGFEVP</sequence>
<feature type="domain" description="HMA" evidence="3">
    <location>
        <begin position="1"/>
        <end position="67"/>
    </location>
</feature>
<dbReference type="AlphaFoldDB" id="A0A645FZF2"/>
<dbReference type="InterPro" id="IPR006122">
    <property type="entry name" value="HMA_Cu_ion-bd"/>
</dbReference>
<dbReference type="PRINTS" id="PR00944">
    <property type="entry name" value="CUEXPORT"/>
</dbReference>
<protein>
    <submittedName>
        <fullName evidence="4">Copper chaperone CopZ</fullName>
    </submittedName>
</protein>
<dbReference type="GO" id="GO:0005507">
    <property type="term" value="F:copper ion binding"/>
    <property type="evidence" value="ECO:0007669"/>
    <property type="project" value="InterPro"/>
</dbReference>
<dbReference type="PROSITE" id="PS50846">
    <property type="entry name" value="HMA_2"/>
    <property type="match status" value="1"/>
</dbReference>
<dbReference type="EMBL" id="VSSQ01066492">
    <property type="protein sequence ID" value="MPN19019.1"/>
    <property type="molecule type" value="Genomic_DNA"/>
</dbReference>
<comment type="caution">
    <text evidence="4">The sequence shown here is derived from an EMBL/GenBank/DDBJ whole genome shotgun (WGS) entry which is preliminary data.</text>
</comment>
<dbReference type="Gene3D" id="3.30.70.100">
    <property type="match status" value="1"/>
</dbReference>
<dbReference type="PANTHER" id="PTHR46594:SF4">
    <property type="entry name" value="P-TYPE CATION-TRANSPORTING ATPASE"/>
    <property type="match status" value="1"/>
</dbReference>
<accession>A0A645FZF2</accession>
<dbReference type="NCBIfam" id="TIGR00003">
    <property type="entry name" value="copper ion binding protein"/>
    <property type="match status" value="1"/>
</dbReference>
<dbReference type="InterPro" id="IPR000428">
    <property type="entry name" value="Cu-bd"/>
</dbReference>
<evidence type="ECO:0000256" key="2">
    <source>
        <dbReference type="ARBA" id="ARBA00023008"/>
    </source>
</evidence>
<evidence type="ECO:0000313" key="4">
    <source>
        <dbReference type="EMBL" id="MPN19019.1"/>
    </source>
</evidence>
<dbReference type="CDD" id="cd00371">
    <property type="entry name" value="HMA"/>
    <property type="match status" value="1"/>
</dbReference>
<gene>
    <name evidence="4" type="primary">copZ_22</name>
    <name evidence="4" type="ORF">SDC9_166385</name>
</gene>
<reference evidence="4" key="1">
    <citation type="submission" date="2019-08" db="EMBL/GenBank/DDBJ databases">
        <authorList>
            <person name="Kucharzyk K."/>
            <person name="Murdoch R.W."/>
            <person name="Higgins S."/>
            <person name="Loffler F."/>
        </authorList>
    </citation>
    <scope>NUCLEOTIDE SEQUENCE</scope>
</reference>
<dbReference type="SUPFAM" id="SSF55008">
    <property type="entry name" value="HMA, heavy metal-associated domain"/>
    <property type="match status" value="1"/>
</dbReference>
<dbReference type="InterPro" id="IPR017969">
    <property type="entry name" value="Heavy-metal-associated_CS"/>
</dbReference>
<dbReference type="PANTHER" id="PTHR46594">
    <property type="entry name" value="P-TYPE CATION-TRANSPORTING ATPASE"/>
    <property type="match status" value="1"/>
</dbReference>
<evidence type="ECO:0000256" key="1">
    <source>
        <dbReference type="ARBA" id="ARBA00022723"/>
    </source>
</evidence>
<dbReference type="InterPro" id="IPR006121">
    <property type="entry name" value="HMA_dom"/>
</dbReference>
<dbReference type="GO" id="GO:0006825">
    <property type="term" value="P:copper ion transport"/>
    <property type="evidence" value="ECO:0007669"/>
    <property type="project" value="InterPro"/>
</dbReference>
<dbReference type="FunFam" id="3.30.70.100:FF:000005">
    <property type="entry name" value="Copper-exporting P-type ATPase A"/>
    <property type="match status" value="1"/>
</dbReference>
<keyword evidence="2" id="KW-0186">Copper</keyword>
<dbReference type="InterPro" id="IPR036163">
    <property type="entry name" value="HMA_dom_sf"/>
</dbReference>